<accession>A0AA46YPZ1</accession>
<evidence type="ECO:0000256" key="9">
    <source>
        <dbReference type="ARBA" id="ARBA00023306"/>
    </source>
</evidence>
<feature type="region of interest" description="Disordered" evidence="14">
    <location>
        <begin position="92"/>
        <end position="150"/>
    </location>
</feature>
<evidence type="ECO:0000256" key="15">
    <source>
        <dbReference type="SAM" id="Phobius"/>
    </source>
</evidence>
<evidence type="ECO:0000256" key="13">
    <source>
        <dbReference type="SAM" id="Coils"/>
    </source>
</evidence>
<evidence type="ECO:0000256" key="1">
    <source>
        <dbReference type="ARBA" id="ARBA00004377"/>
    </source>
</evidence>
<comment type="similarity">
    <text evidence="10">Belongs to the ZapG family.</text>
</comment>
<evidence type="ECO:0000256" key="7">
    <source>
        <dbReference type="ARBA" id="ARBA00022989"/>
    </source>
</evidence>
<keyword evidence="9" id="KW-0131">Cell cycle</keyword>
<keyword evidence="3" id="KW-0997">Cell inner membrane</keyword>
<keyword evidence="13" id="KW-0175">Coiled coil</keyword>
<evidence type="ECO:0000256" key="14">
    <source>
        <dbReference type="SAM" id="MobiDB-lite"/>
    </source>
</evidence>
<evidence type="ECO:0000313" key="17">
    <source>
        <dbReference type="Proteomes" id="UP001164935"/>
    </source>
</evidence>
<evidence type="ECO:0000313" key="16">
    <source>
        <dbReference type="EMBL" id="UYO74123.1"/>
    </source>
</evidence>
<keyword evidence="8 15" id="KW-0472">Membrane</keyword>
<evidence type="ECO:0000256" key="3">
    <source>
        <dbReference type="ARBA" id="ARBA00022519"/>
    </source>
</evidence>
<evidence type="ECO:0000256" key="10">
    <source>
        <dbReference type="ARBA" id="ARBA00035657"/>
    </source>
</evidence>
<evidence type="ECO:0000256" key="4">
    <source>
        <dbReference type="ARBA" id="ARBA00022618"/>
    </source>
</evidence>
<dbReference type="AlphaFoldDB" id="A0AA46YPZ1"/>
<evidence type="ECO:0000256" key="5">
    <source>
        <dbReference type="ARBA" id="ARBA00022692"/>
    </source>
</evidence>
<keyword evidence="2" id="KW-1003">Cell membrane</keyword>
<dbReference type="Pfam" id="PF06295">
    <property type="entry name" value="ZapG-like"/>
    <property type="match status" value="1"/>
</dbReference>
<dbReference type="GO" id="GO:0051301">
    <property type="term" value="P:cell division"/>
    <property type="evidence" value="ECO:0007669"/>
    <property type="project" value="UniProtKB-KW"/>
</dbReference>
<feature type="coiled-coil region" evidence="13">
    <location>
        <begin position="60"/>
        <end position="87"/>
    </location>
</feature>
<gene>
    <name evidence="16" type="ORF">M0220_14760</name>
</gene>
<dbReference type="GO" id="GO:0005886">
    <property type="term" value="C:plasma membrane"/>
    <property type="evidence" value="ECO:0007669"/>
    <property type="project" value="UniProtKB-SubCell"/>
</dbReference>
<dbReference type="PANTHER" id="PTHR39579">
    <property type="entry name" value="INNER MEMBRANE PROTEIN YHCB"/>
    <property type="match status" value="1"/>
</dbReference>
<keyword evidence="6" id="KW-0133">Cell shape</keyword>
<evidence type="ECO:0000256" key="2">
    <source>
        <dbReference type="ARBA" id="ARBA00022475"/>
    </source>
</evidence>
<feature type="compositionally biased region" description="Basic and acidic residues" evidence="14">
    <location>
        <begin position="131"/>
        <end position="142"/>
    </location>
</feature>
<keyword evidence="5 15" id="KW-0812">Transmembrane</keyword>
<dbReference type="KEGG" id="hqn:M0220_14760"/>
<evidence type="ECO:0000256" key="12">
    <source>
        <dbReference type="ARBA" id="ARBA00035727"/>
    </source>
</evidence>
<evidence type="ECO:0000256" key="8">
    <source>
        <dbReference type="ARBA" id="ARBA00023136"/>
    </source>
</evidence>
<feature type="transmembrane region" description="Helical" evidence="15">
    <location>
        <begin position="6"/>
        <end position="28"/>
    </location>
</feature>
<keyword evidence="4" id="KW-0132">Cell division</keyword>
<evidence type="ECO:0000256" key="11">
    <source>
        <dbReference type="ARBA" id="ARBA00035703"/>
    </source>
</evidence>
<comment type="subcellular location">
    <subcellularLocation>
        <location evidence="1">Cell inner membrane</location>
        <topology evidence="1">Single-pass membrane protein</topology>
    </subcellularLocation>
</comment>
<name>A0AA46YPZ1_9GAMM</name>
<dbReference type="PANTHER" id="PTHR39579:SF1">
    <property type="entry name" value="INNER MEMBRANE PROTEIN YHCB"/>
    <property type="match status" value="1"/>
</dbReference>
<protein>
    <recommendedName>
        <fullName evidence="11">Z-ring associated protein G</fullName>
    </recommendedName>
    <alternativeName>
        <fullName evidence="12">Cell division protein ZapG</fullName>
    </alternativeName>
</protein>
<evidence type="ECO:0000256" key="6">
    <source>
        <dbReference type="ARBA" id="ARBA00022960"/>
    </source>
</evidence>
<feature type="compositionally biased region" description="Low complexity" evidence="14">
    <location>
        <begin position="95"/>
        <end position="109"/>
    </location>
</feature>
<keyword evidence="7 15" id="KW-1133">Transmembrane helix</keyword>
<organism evidence="16 17">
    <name type="scientific">Halomonas qinghailakensis</name>
    <dbReference type="NCBI Taxonomy" id="2937790"/>
    <lineage>
        <taxon>Bacteria</taxon>
        <taxon>Pseudomonadati</taxon>
        <taxon>Pseudomonadota</taxon>
        <taxon>Gammaproteobacteria</taxon>
        <taxon>Oceanospirillales</taxon>
        <taxon>Halomonadaceae</taxon>
        <taxon>Halomonas</taxon>
    </lineage>
</organism>
<reference evidence="16" key="1">
    <citation type="submission" date="2022-05" db="EMBL/GenBank/DDBJ databases">
        <title>Complete sequence of a novel PHA-producing Halomonas strain.</title>
        <authorList>
            <person name="Zheng Z."/>
        </authorList>
    </citation>
    <scope>NUCLEOTIDE SEQUENCE</scope>
    <source>
        <strain evidence="16">ZZQ-149</strain>
    </source>
</reference>
<dbReference type="RefSeq" id="WP_030072310.1">
    <property type="nucleotide sequence ID" value="NZ_CP096973.1"/>
</dbReference>
<sequence>MEASSPFTFAIIGLIIGFAIGLVCYRLFSKGQRDHATLKQALLEREHQIAELKKGMGSHLSGIQQHLINLRHEADQLEQHIEKEAAEWKLGTSFTATTTQNSSMTTTGSESDVNTPRDYADGKSGTLSEDFGLKDSQKDTDSNKAQPPRY</sequence>
<keyword evidence="17" id="KW-1185">Reference proteome</keyword>
<dbReference type="EMBL" id="CP096973">
    <property type="protein sequence ID" value="UYO74123.1"/>
    <property type="molecule type" value="Genomic_DNA"/>
</dbReference>
<dbReference type="InterPro" id="IPR009386">
    <property type="entry name" value="ZapG-like"/>
</dbReference>
<dbReference type="GO" id="GO:0008360">
    <property type="term" value="P:regulation of cell shape"/>
    <property type="evidence" value="ECO:0007669"/>
    <property type="project" value="UniProtKB-KW"/>
</dbReference>
<dbReference type="Proteomes" id="UP001164935">
    <property type="component" value="Chromosome"/>
</dbReference>
<proteinExistence type="inferred from homology"/>